<name>A0ABP9PL61_9ACTN</name>
<evidence type="ECO:0000313" key="2">
    <source>
        <dbReference type="Proteomes" id="UP001500221"/>
    </source>
</evidence>
<comment type="caution">
    <text evidence="1">The sequence shown here is derived from an EMBL/GenBank/DDBJ whole genome shotgun (WGS) entry which is preliminary data.</text>
</comment>
<sequence length="204" mass="22362">MWLTASPDRTMLVFSLRLTIVCLVAAVVAPLGLSSVAVATTVGSTAAPTTTAVEPYSALPLAQRGRQKCRFAGTSTSGTSTRHCYGWGRSWRGVSVTQPNAWLDYSQRTKDTEMLTLNLRVADFAADGKCAVLRVKKVGYNPYDYFLDGYACGKGTSEVSTFKFTHRVFHLSPGTFRLALCRARMPGGTVTNPRCTNIFKQRFR</sequence>
<gene>
    <name evidence="1" type="ORF">GCM10023340_22400</name>
</gene>
<dbReference type="Proteomes" id="UP001500221">
    <property type="component" value="Unassembled WGS sequence"/>
</dbReference>
<protein>
    <recommendedName>
        <fullName evidence="3">Secreted protein</fullName>
    </recommendedName>
</protein>
<accession>A0ABP9PL61</accession>
<dbReference type="EMBL" id="BAABKG010000003">
    <property type="protein sequence ID" value="GAA5148499.1"/>
    <property type="molecule type" value="Genomic_DNA"/>
</dbReference>
<proteinExistence type="predicted"/>
<reference evidence="2" key="1">
    <citation type="journal article" date="2019" name="Int. J. Syst. Evol. Microbiol.">
        <title>The Global Catalogue of Microorganisms (GCM) 10K type strain sequencing project: providing services to taxonomists for standard genome sequencing and annotation.</title>
        <authorList>
            <consortium name="The Broad Institute Genomics Platform"/>
            <consortium name="The Broad Institute Genome Sequencing Center for Infectious Disease"/>
            <person name="Wu L."/>
            <person name="Ma J."/>
        </authorList>
    </citation>
    <scope>NUCLEOTIDE SEQUENCE [LARGE SCALE GENOMIC DNA]</scope>
    <source>
        <strain evidence="2">JCM 18459</strain>
    </source>
</reference>
<keyword evidence="2" id="KW-1185">Reference proteome</keyword>
<evidence type="ECO:0000313" key="1">
    <source>
        <dbReference type="EMBL" id="GAA5148499.1"/>
    </source>
</evidence>
<organism evidence="1 2">
    <name type="scientific">Nocardioides marinquilinus</name>
    <dbReference type="NCBI Taxonomy" id="1210400"/>
    <lineage>
        <taxon>Bacteria</taxon>
        <taxon>Bacillati</taxon>
        <taxon>Actinomycetota</taxon>
        <taxon>Actinomycetes</taxon>
        <taxon>Propionibacteriales</taxon>
        <taxon>Nocardioidaceae</taxon>
        <taxon>Nocardioides</taxon>
    </lineage>
</organism>
<evidence type="ECO:0008006" key="3">
    <source>
        <dbReference type="Google" id="ProtNLM"/>
    </source>
</evidence>